<dbReference type="Pfam" id="PF07534">
    <property type="entry name" value="TLD"/>
    <property type="match status" value="1"/>
</dbReference>
<evidence type="ECO:0000313" key="4">
    <source>
        <dbReference type="EnsemblProtists" id="EKX46867"/>
    </source>
</evidence>
<reference evidence="5" key="2">
    <citation type="submission" date="2012-11" db="EMBL/GenBank/DDBJ databases">
        <authorList>
            <person name="Kuo A."/>
            <person name="Curtis B.A."/>
            <person name="Tanifuji G."/>
            <person name="Burki F."/>
            <person name="Gruber A."/>
            <person name="Irimia M."/>
            <person name="Maruyama S."/>
            <person name="Arias M.C."/>
            <person name="Ball S.G."/>
            <person name="Gile G.H."/>
            <person name="Hirakawa Y."/>
            <person name="Hopkins J.F."/>
            <person name="Rensing S.A."/>
            <person name="Schmutz J."/>
            <person name="Symeonidi A."/>
            <person name="Elias M."/>
            <person name="Eveleigh R.J."/>
            <person name="Herman E.K."/>
            <person name="Klute M.J."/>
            <person name="Nakayama T."/>
            <person name="Obornik M."/>
            <person name="Reyes-Prieto A."/>
            <person name="Armbrust E.V."/>
            <person name="Aves S.J."/>
            <person name="Beiko R.G."/>
            <person name="Coutinho P."/>
            <person name="Dacks J.B."/>
            <person name="Durnford D.G."/>
            <person name="Fast N.M."/>
            <person name="Green B.R."/>
            <person name="Grisdale C."/>
            <person name="Hempe F."/>
            <person name="Henrissat B."/>
            <person name="Hoppner M.P."/>
            <person name="Ishida K.-I."/>
            <person name="Kim E."/>
            <person name="Koreny L."/>
            <person name="Kroth P.G."/>
            <person name="Liu Y."/>
            <person name="Malik S.-B."/>
            <person name="Maier U.G."/>
            <person name="McRose D."/>
            <person name="Mock T."/>
            <person name="Neilson J.A."/>
            <person name="Onodera N.T."/>
            <person name="Poole A.M."/>
            <person name="Pritham E.J."/>
            <person name="Richards T.A."/>
            <person name="Rocap G."/>
            <person name="Roy S.W."/>
            <person name="Sarai C."/>
            <person name="Schaack S."/>
            <person name="Shirato S."/>
            <person name="Slamovits C.H."/>
            <person name="Spencer D.F."/>
            <person name="Suzuki S."/>
            <person name="Worden A.Z."/>
            <person name="Zauner S."/>
            <person name="Barry K."/>
            <person name="Bell C."/>
            <person name="Bharti A.K."/>
            <person name="Crow J.A."/>
            <person name="Grimwood J."/>
            <person name="Kramer R."/>
            <person name="Lindquist E."/>
            <person name="Lucas S."/>
            <person name="Salamov A."/>
            <person name="McFadden G.I."/>
            <person name="Lane C.E."/>
            <person name="Keeling P.J."/>
            <person name="Gray M.W."/>
            <person name="Grigoriev I.V."/>
            <person name="Archibald J.M."/>
        </authorList>
    </citation>
    <scope>NUCLEOTIDE SEQUENCE</scope>
    <source>
        <strain evidence="5">CCMP2712</strain>
    </source>
</reference>
<dbReference type="Proteomes" id="UP000011087">
    <property type="component" value="Unassembled WGS sequence"/>
</dbReference>
<dbReference type="KEGG" id="gtt:GUITHDRAFT_137862"/>
<keyword evidence="1" id="KW-0175">Coiled coil</keyword>
<dbReference type="EnsemblProtists" id="EKX46867">
    <property type="protein sequence ID" value="EKX46867"/>
    <property type="gene ID" value="GUITHDRAFT_137862"/>
</dbReference>
<dbReference type="HOGENOM" id="CLU_668095_0_0_1"/>
<name>L1JF01_GUITC</name>
<reference evidence="3 5" key="1">
    <citation type="journal article" date="2012" name="Nature">
        <title>Algal genomes reveal evolutionary mosaicism and the fate of nucleomorphs.</title>
        <authorList>
            <consortium name="DOE Joint Genome Institute"/>
            <person name="Curtis B.A."/>
            <person name="Tanifuji G."/>
            <person name="Burki F."/>
            <person name="Gruber A."/>
            <person name="Irimia M."/>
            <person name="Maruyama S."/>
            <person name="Arias M.C."/>
            <person name="Ball S.G."/>
            <person name="Gile G.H."/>
            <person name="Hirakawa Y."/>
            <person name="Hopkins J.F."/>
            <person name="Kuo A."/>
            <person name="Rensing S.A."/>
            <person name="Schmutz J."/>
            <person name="Symeonidi A."/>
            <person name="Elias M."/>
            <person name="Eveleigh R.J."/>
            <person name="Herman E.K."/>
            <person name="Klute M.J."/>
            <person name="Nakayama T."/>
            <person name="Obornik M."/>
            <person name="Reyes-Prieto A."/>
            <person name="Armbrust E.V."/>
            <person name="Aves S.J."/>
            <person name="Beiko R.G."/>
            <person name="Coutinho P."/>
            <person name="Dacks J.B."/>
            <person name="Durnford D.G."/>
            <person name="Fast N.M."/>
            <person name="Green B.R."/>
            <person name="Grisdale C.J."/>
            <person name="Hempel F."/>
            <person name="Henrissat B."/>
            <person name="Hoppner M.P."/>
            <person name="Ishida K."/>
            <person name="Kim E."/>
            <person name="Koreny L."/>
            <person name="Kroth P.G."/>
            <person name="Liu Y."/>
            <person name="Malik S.B."/>
            <person name="Maier U.G."/>
            <person name="McRose D."/>
            <person name="Mock T."/>
            <person name="Neilson J.A."/>
            <person name="Onodera N.T."/>
            <person name="Poole A.M."/>
            <person name="Pritham E.J."/>
            <person name="Richards T.A."/>
            <person name="Rocap G."/>
            <person name="Roy S.W."/>
            <person name="Sarai C."/>
            <person name="Schaack S."/>
            <person name="Shirato S."/>
            <person name="Slamovits C.H."/>
            <person name="Spencer D.F."/>
            <person name="Suzuki S."/>
            <person name="Worden A.Z."/>
            <person name="Zauner S."/>
            <person name="Barry K."/>
            <person name="Bell C."/>
            <person name="Bharti A.K."/>
            <person name="Crow J.A."/>
            <person name="Grimwood J."/>
            <person name="Kramer R."/>
            <person name="Lindquist E."/>
            <person name="Lucas S."/>
            <person name="Salamov A."/>
            <person name="McFadden G.I."/>
            <person name="Lane C.E."/>
            <person name="Keeling P.J."/>
            <person name="Gray M.W."/>
            <person name="Grigoriev I.V."/>
            <person name="Archibald J.M."/>
        </authorList>
    </citation>
    <scope>NUCLEOTIDE SEQUENCE</scope>
    <source>
        <strain evidence="3 5">CCMP2712</strain>
    </source>
</reference>
<reference evidence="4" key="3">
    <citation type="submission" date="2015-06" db="UniProtKB">
        <authorList>
            <consortium name="EnsemblProtists"/>
        </authorList>
    </citation>
    <scope>IDENTIFICATION</scope>
</reference>
<sequence length="412" mass="44838">MWREVGQDIGMGGGALPVWWMIAGLGAAMAGGGAGGAGAGAGAGAGGRGLTRMWKLSSLEAGGGGGEQRCWDMRVRLRGGGPVVDLMPKVQPIPSNYDEIYSSPEGEALLQAAERAAASGNFSHARMLHKKSIERFSKAFALSRWTDQLNSLRKRINEGEEEAKRAAEAVDPPFWSVSQHLNLTEQQVAQLEEWVGAPVMAANAMFVASQHGFESREFHRRCDGVAPSLVLVRTATGHIFGGYTSQPWSKGILTRRPPRWSPKMVEDKHAFVFRLYAPPDWVPKSYKDVFGEDYEQDIAKPLCEALSISIDEEDGNVDAMQTSDVPDGQRWCLDVPVSGISNITGGVNGSSAQHEPCILRRSYKEPDVAPVRHVWCKGPCFTHALEIDLDDPQRSFSDLLSGAIFHMPPGVR</sequence>
<dbReference type="GeneID" id="17303617"/>
<dbReference type="RefSeq" id="XP_005833847.1">
    <property type="nucleotide sequence ID" value="XM_005833790.1"/>
</dbReference>
<feature type="coiled-coil region" evidence="1">
    <location>
        <begin position="142"/>
        <end position="169"/>
    </location>
</feature>
<keyword evidence="5" id="KW-1185">Reference proteome</keyword>
<evidence type="ECO:0000259" key="2">
    <source>
        <dbReference type="PROSITE" id="PS51886"/>
    </source>
</evidence>
<proteinExistence type="predicted"/>
<dbReference type="AlphaFoldDB" id="L1JF01"/>
<evidence type="ECO:0000256" key="1">
    <source>
        <dbReference type="SAM" id="Coils"/>
    </source>
</evidence>
<gene>
    <name evidence="3" type="ORF">GUITHDRAFT_137862</name>
</gene>
<evidence type="ECO:0000313" key="3">
    <source>
        <dbReference type="EMBL" id="EKX46867.1"/>
    </source>
</evidence>
<accession>L1JF01</accession>
<dbReference type="OrthoDB" id="25620at2759"/>
<protein>
    <recommendedName>
        <fullName evidence="2">TLDc domain-containing protein</fullName>
    </recommendedName>
</protein>
<feature type="domain" description="TLDc" evidence="2">
    <location>
        <begin position="180"/>
        <end position="412"/>
    </location>
</feature>
<dbReference type="STRING" id="905079.L1JF01"/>
<organism evidence="3">
    <name type="scientific">Guillardia theta (strain CCMP2712)</name>
    <name type="common">Cryptophyte</name>
    <dbReference type="NCBI Taxonomy" id="905079"/>
    <lineage>
        <taxon>Eukaryota</taxon>
        <taxon>Cryptophyceae</taxon>
        <taxon>Pyrenomonadales</taxon>
        <taxon>Geminigeraceae</taxon>
        <taxon>Guillardia</taxon>
    </lineage>
</organism>
<dbReference type="InterPro" id="IPR006571">
    <property type="entry name" value="TLDc_dom"/>
</dbReference>
<dbReference type="PaxDb" id="55529-EKX46867"/>
<dbReference type="PROSITE" id="PS51886">
    <property type="entry name" value="TLDC"/>
    <property type="match status" value="1"/>
</dbReference>
<evidence type="ECO:0000313" key="5">
    <source>
        <dbReference type="Proteomes" id="UP000011087"/>
    </source>
</evidence>
<dbReference type="EMBL" id="JH992992">
    <property type="protein sequence ID" value="EKX46867.1"/>
    <property type="molecule type" value="Genomic_DNA"/>
</dbReference>